<reference evidence="1" key="3">
    <citation type="submission" date="2022-06" db="UniProtKB">
        <authorList>
            <consortium name="EnsemblPlants"/>
        </authorList>
    </citation>
    <scope>IDENTIFICATION</scope>
</reference>
<organism evidence="1 2">
    <name type="scientific">Triticum urartu</name>
    <name type="common">Red wild einkorn</name>
    <name type="synonym">Crithodium urartu</name>
    <dbReference type="NCBI Taxonomy" id="4572"/>
    <lineage>
        <taxon>Eukaryota</taxon>
        <taxon>Viridiplantae</taxon>
        <taxon>Streptophyta</taxon>
        <taxon>Embryophyta</taxon>
        <taxon>Tracheophyta</taxon>
        <taxon>Spermatophyta</taxon>
        <taxon>Magnoliopsida</taxon>
        <taxon>Liliopsida</taxon>
        <taxon>Poales</taxon>
        <taxon>Poaceae</taxon>
        <taxon>BOP clade</taxon>
        <taxon>Pooideae</taxon>
        <taxon>Triticodae</taxon>
        <taxon>Triticeae</taxon>
        <taxon>Triticinae</taxon>
        <taxon>Triticum</taxon>
    </lineage>
</organism>
<dbReference type="AlphaFoldDB" id="A0A8R7PSA3"/>
<evidence type="ECO:0000313" key="1">
    <source>
        <dbReference type="EnsemblPlants" id="TuG1812G0300002370.01.T01.cds285985"/>
    </source>
</evidence>
<accession>A0A8R7PSA3</accession>
<name>A0A8R7PSA3_TRIUA</name>
<dbReference type="EnsemblPlants" id="TuG1812G0300002370.01.T01">
    <property type="protein sequence ID" value="TuG1812G0300002370.01.T01.cds285985"/>
    <property type="gene ID" value="TuG1812G0300002370.01"/>
</dbReference>
<reference evidence="1" key="2">
    <citation type="submission" date="2018-03" db="EMBL/GenBank/DDBJ databases">
        <title>The Triticum urartu genome reveals the dynamic nature of wheat genome evolution.</title>
        <authorList>
            <person name="Ling H."/>
            <person name="Ma B."/>
            <person name="Shi X."/>
            <person name="Liu H."/>
            <person name="Dong L."/>
            <person name="Sun H."/>
            <person name="Cao Y."/>
            <person name="Gao Q."/>
            <person name="Zheng S."/>
            <person name="Li Y."/>
            <person name="Yu Y."/>
            <person name="Du H."/>
            <person name="Qi M."/>
            <person name="Li Y."/>
            <person name="Yu H."/>
            <person name="Cui Y."/>
            <person name="Wang N."/>
            <person name="Chen C."/>
            <person name="Wu H."/>
            <person name="Zhao Y."/>
            <person name="Zhang J."/>
            <person name="Li Y."/>
            <person name="Zhou W."/>
            <person name="Zhang B."/>
            <person name="Hu W."/>
            <person name="Eijk M."/>
            <person name="Tang J."/>
            <person name="Witsenboer H."/>
            <person name="Zhao S."/>
            <person name="Li Z."/>
            <person name="Zhang A."/>
            <person name="Wang D."/>
            <person name="Liang C."/>
        </authorList>
    </citation>
    <scope>NUCLEOTIDE SEQUENCE [LARGE SCALE GENOMIC DNA]</scope>
    <source>
        <strain evidence="1">cv. G1812</strain>
    </source>
</reference>
<sequence>TPLESTLGIFLFKLSVGHLRYRVGWQAPVSCPWKHPDAVCRRIVCPFWGIVFEVP</sequence>
<evidence type="ECO:0000313" key="2">
    <source>
        <dbReference type="Proteomes" id="UP000015106"/>
    </source>
</evidence>
<reference evidence="2" key="1">
    <citation type="journal article" date="2013" name="Nature">
        <title>Draft genome of the wheat A-genome progenitor Triticum urartu.</title>
        <authorList>
            <person name="Ling H.Q."/>
            <person name="Zhao S."/>
            <person name="Liu D."/>
            <person name="Wang J."/>
            <person name="Sun H."/>
            <person name="Zhang C."/>
            <person name="Fan H."/>
            <person name="Li D."/>
            <person name="Dong L."/>
            <person name="Tao Y."/>
            <person name="Gao C."/>
            <person name="Wu H."/>
            <person name="Li Y."/>
            <person name="Cui Y."/>
            <person name="Guo X."/>
            <person name="Zheng S."/>
            <person name="Wang B."/>
            <person name="Yu K."/>
            <person name="Liang Q."/>
            <person name="Yang W."/>
            <person name="Lou X."/>
            <person name="Chen J."/>
            <person name="Feng M."/>
            <person name="Jian J."/>
            <person name="Zhang X."/>
            <person name="Luo G."/>
            <person name="Jiang Y."/>
            <person name="Liu J."/>
            <person name="Wang Z."/>
            <person name="Sha Y."/>
            <person name="Zhang B."/>
            <person name="Wu H."/>
            <person name="Tang D."/>
            <person name="Shen Q."/>
            <person name="Xue P."/>
            <person name="Zou S."/>
            <person name="Wang X."/>
            <person name="Liu X."/>
            <person name="Wang F."/>
            <person name="Yang Y."/>
            <person name="An X."/>
            <person name="Dong Z."/>
            <person name="Zhang K."/>
            <person name="Zhang X."/>
            <person name="Luo M.C."/>
            <person name="Dvorak J."/>
            <person name="Tong Y."/>
            <person name="Wang J."/>
            <person name="Yang H."/>
            <person name="Li Z."/>
            <person name="Wang D."/>
            <person name="Zhang A."/>
            <person name="Wang J."/>
        </authorList>
    </citation>
    <scope>NUCLEOTIDE SEQUENCE</scope>
    <source>
        <strain evidence="2">cv. G1812</strain>
    </source>
</reference>
<proteinExistence type="predicted"/>
<dbReference type="Gramene" id="TuG1812G0300002370.01.T01">
    <property type="protein sequence ID" value="TuG1812G0300002370.01.T01.cds285985"/>
    <property type="gene ID" value="TuG1812G0300002370.01"/>
</dbReference>
<keyword evidence="2" id="KW-1185">Reference proteome</keyword>
<protein>
    <submittedName>
        <fullName evidence="1">Uncharacterized protein</fullName>
    </submittedName>
</protein>
<dbReference type="Proteomes" id="UP000015106">
    <property type="component" value="Chromosome 3"/>
</dbReference>